<keyword evidence="2" id="KW-1185">Reference proteome</keyword>
<dbReference type="Proteomes" id="UP000507470">
    <property type="component" value="Unassembled WGS sequence"/>
</dbReference>
<gene>
    <name evidence="1" type="ORF">MCOR_51386</name>
</gene>
<name>A0A6J8EE91_MYTCO</name>
<organism evidence="1 2">
    <name type="scientific">Mytilus coruscus</name>
    <name type="common">Sea mussel</name>
    <dbReference type="NCBI Taxonomy" id="42192"/>
    <lineage>
        <taxon>Eukaryota</taxon>
        <taxon>Metazoa</taxon>
        <taxon>Spiralia</taxon>
        <taxon>Lophotrochozoa</taxon>
        <taxon>Mollusca</taxon>
        <taxon>Bivalvia</taxon>
        <taxon>Autobranchia</taxon>
        <taxon>Pteriomorphia</taxon>
        <taxon>Mytilida</taxon>
        <taxon>Mytiloidea</taxon>
        <taxon>Mytilidae</taxon>
        <taxon>Mytilinae</taxon>
        <taxon>Mytilus</taxon>
    </lineage>
</organism>
<evidence type="ECO:0000313" key="2">
    <source>
        <dbReference type="Proteomes" id="UP000507470"/>
    </source>
</evidence>
<proteinExistence type="predicted"/>
<sequence length="223" mass="25959">MDGLPRQFISEDDIMILQFLKTLEDDIMLSQVLEKLEDDMEPSIITLEAFFGEFTFNIDDENAFGDLTSTVSQRLTLDWPDFWFHIYILSGNGEVQSIQIWKSDLDQKREKKKQGHERNTEFADANETLEEHRANIYAHWEGDVNREYGMAGHRGQRGMNTDGFQYNNPHTVSIRPEPYDGGEDWEEYISHFEVKCRTWEMAGCRQSFSASGSVKRCSNDILH</sequence>
<dbReference type="OrthoDB" id="7486164at2759"/>
<dbReference type="EMBL" id="CACVKT020008974">
    <property type="protein sequence ID" value="CAC5418994.1"/>
    <property type="molecule type" value="Genomic_DNA"/>
</dbReference>
<evidence type="ECO:0000313" key="1">
    <source>
        <dbReference type="EMBL" id="CAC5418994.1"/>
    </source>
</evidence>
<reference evidence="1 2" key="1">
    <citation type="submission" date="2020-06" db="EMBL/GenBank/DDBJ databases">
        <authorList>
            <person name="Li R."/>
            <person name="Bekaert M."/>
        </authorList>
    </citation>
    <scope>NUCLEOTIDE SEQUENCE [LARGE SCALE GENOMIC DNA]</scope>
    <source>
        <strain evidence="2">wild</strain>
    </source>
</reference>
<dbReference type="AlphaFoldDB" id="A0A6J8EE91"/>
<accession>A0A6J8EE91</accession>
<protein>
    <submittedName>
        <fullName evidence="1">Uncharacterized protein</fullName>
    </submittedName>
</protein>